<reference evidence="2" key="1">
    <citation type="submission" date="2022-07" db="EMBL/GenBank/DDBJ databases">
        <authorList>
            <person name="Trinca V."/>
            <person name="Uliana J.V.C."/>
            <person name="Torres T.T."/>
            <person name="Ward R.J."/>
            <person name="Monesi N."/>
        </authorList>
    </citation>
    <scope>NUCLEOTIDE SEQUENCE</scope>
    <source>
        <strain evidence="2">HSMRA1968</strain>
        <tissue evidence="2">Whole embryos</tissue>
    </source>
</reference>
<feature type="compositionally biased region" description="Low complexity" evidence="1">
    <location>
        <begin position="95"/>
        <end position="141"/>
    </location>
</feature>
<gene>
    <name evidence="2" type="ORF">Bhyg_04040</name>
</gene>
<sequence>RRKWQQRSTKTTEVEKYGVLVGECNHGLPIRKMNNTNGRGSNSQPLQVRHMASLLEVGTRDFLLIPVALAQTQNAALEKTMARPPMQNNSFPDLSQSDCDQSTTDQSTSDKSTNEQSTSDQSTSDQFSSKLTSSTSNASSKESAEKIFAKLHKRFVRRRIC</sequence>
<evidence type="ECO:0000256" key="1">
    <source>
        <dbReference type="SAM" id="MobiDB-lite"/>
    </source>
</evidence>
<proteinExistence type="predicted"/>
<organism evidence="2 3">
    <name type="scientific">Pseudolycoriella hygida</name>
    <dbReference type="NCBI Taxonomy" id="35572"/>
    <lineage>
        <taxon>Eukaryota</taxon>
        <taxon>Metazoa</taxon>
        <taxon>Ecdysozoa</taxon>
        <taxon>Arthropoda</taxon>
        <taxon>Hexapoda</taxon>
        <taxon>Insecta</taxon>
        <taxon>Pterygota</taxon>
        <taxon>Neoptera</taxon>
        <taxon>Endopterygota</taxon>
        <taxon>Diptera</taxon>
        <taxon>Nematocera</taxon>
        <taxon>Sciaroidea</taxon>
        <taxon>Sciaridae</taxon>
        <taxon>Pseudolycoriella</taxon>
    </lineage>
</organism>
<dbReference type="EMBL" id="WJQU01000001">
    <property type="protein sequence ID" value="KAJ6648808.1"/>
    <property type="molecule type" value="Genomic_DNA"/>
</dbReference>
<feature type="non-terminal residue" evidence="2">
    <location>
        <position position="161"/>
    </location>
</feature>
<evidence type="ECO:0000313" key="2">
    <source>
        <dbReference type="EMBL" id="KAJ6648808.1"/>
    </source>
</evidence>
<feature type="non-terminal residue" evidence="2">
    <location>
        <position position="1"/>
    </location>
</feature>
<evidence type="ECO:0000313" key="3">
    <source>
        <dbReference type="Proteomes" id="UP001151699"/>
    </source>
</evidence>
<dbReference type="Proteomes" id="UP001151699">
    <property type="component" value="Chromosome A"/>
</dbReference>
<comment type="caution">
    <text evidence="2">The sequence shown here is derived from an EMBL/GenBank/DDBJ whole genome shotgun (WGS) entry which is preliminary data.</text>
</comment>
<name>A0A9Q0NEQ0_9DIPT</name>
<feature type="region of interest" description="Disordered" evidence="1">
    <location>
        <begin position="78"/>
        <end position="143"/>
    </location>
</feature>
<keyword evidence="3" id="KW-1185">Reference proteome</keyword>
<protein>
    <submittedName>
        <fullName evidence="2">Uncharacterized protein</fullName>
    </submittedName>
</protein>
<dbReference type="AlphaFoldDB" id="A0A9Q0NEQ0"/>
<accession>A0A9Q0NEQ0</accession>